<name>A0AAW0A4H6_9AGAR</name>
<evidence type="ECO:0000313" key="1">
    <source>
        <dbReference type="EMBL" id="KAK7001028.1"/>
    </source>
</evidence>
<gene>
    <name evidence="1" type="ORF">R3P38DRAFT_2796515</name>
</gene>
<dbReference type="EMBL" id="JAWWNJ010000085">
    <property type="protein sequence ID" value="KAK7001028.1"/>
    <property type="molecule type" value="Genomic_DNA"/>
</dbReference>
<evidence type="ECO:0000313" key="2">
    <source>
        <dbReference type="Proteomes" id="UP001362999"/>
    </source>
</evidence>
<protein>
    <submittedName>
        <fullName evidence="1">Uncharacterized protein</fullName>
    </submittedName>
</protein>
<dbReference type="AlphaFoldDB" id="A0AAW0A4H6"/>
<dbReference type="Proteomes" id="UP001362999">
    <property type="component" value="Unassembled WGS sequence"/>
</dbReference>
<accession>A0AAW0A4H6</accession>
<comment type="caution">
    <text evidence="1">The sequence shown here is derived from an EMBL/GenBank/DDBJ whole genome shotgun (WGS) entry which is preliminary data.</text>
</comment>
<keyword evidence="2" id="KW-1185">Reference proteome</keyword>
<reference evidence="1 2" key="1">
    <citation type="journal article" date="2024" name="J Genomics">
        <title>Draft genome sequencing and assembly of Favolaschia claudopus CIRM-BRFM 2984 isolated from oak limbs.</title>
        <authorList>
            <person name="Navarro D."/>
            <person name="Drula E."/>
            <person name="Chaduli D."/>
            <person name="Cazenave R."/>
            <person name="Ahrendt S."/>
            <person name="Wang J."/>
            <person name="Lipzen A."/>
            <person name="Daum C."/>
            <person name="Barry K."/>
            <person name="Grigoriev I.V."/>
            <person name="Favel A."/>
            <person name="Rosso M.N."/>
            <person name="Martin F."/>
        </authorList>
    </citation>
    <scope>NUCLEOTIDE SEQUENCE [LARGE SCALE GENOMIC DNA]</scope>
    <source>
        <strain evidence="1 2">CIRM-BRFM 2984</strain>
    </source>
</reference>
<sequence>MLHAGRLTVRREKGRLRLDMHREISETQMKAELNNLKAMNDIESGETASEGIECCTEQKVQASSNKRLDSIATDGEKARADQEAVQYPVTVLIDVAQRPKQPEMCVGEVLRVKKLQDTYSRGLRTCVTSFVRNRSQQGRRLRRNVQEPRNRDLDSTMMVVRSRIRGRES</sequence>
<organism evidence="1 2">
    <name type="scientific">Favolaschia claudopus</name>
    <dbReference type="NCBI Taxonomy" id="2862362"/>
    <lineage>
        <taxon>Eukaryota</taxon>
        <taxon>Fungi</taxon>
        <taxon>Dikarya</taxon>
        <taxon>Basidiomycota</taxon>
        <taxon>Agaricomycotina</taxon>
        <taxon>Agaricomycetes</taxon>
        <taxon>Agaricomycetidae</taxon>
        <taxon>Agaricales</taxon>
        <taxon>Marasmiineae</taxon>
        <taxon>Mycenaceae</taxon>
        <taxon>Favolaschia</taxon>
    </lineage>
</organism>
<proteinExistence type="predicted"/>